<proteinExistence type="predicted"/>
<organism evidence="1 2">
    <name type="scientific">Candidatus Dechloromonas phosphorivorans</name>
    <dbReference type="NCBI Taxonomy" id="2899244"/>
    <lineage>
        <taxon>Bacteria</taxon>
        <taxon>Pseudomonadati</taxon>
        <taxon>Pseudomonadota</taxon>
        <taxon>Betaproteobacteria</taxon>
        <taxon>Rhodocyclales</taxon>
        <taxon>Azonexaceae</taxon>
        <taxon>Dechloromonas</taxon>
    </lineage>
</organism>
<reference evidence="1 2" key="1">
    <citation type="submission" date="2020-10" db="EMBL/GenBank/DDBJ databases">
        <title>Connecting structure to function with the recovery of over 1000 high-quality activated sludge metagenome-assembled genomes encoding full-length rRNA genes using long-read sequencing.</title>
        <authorList>
            <person name="Singleton C.M."/>
            <person name="Petriglieri F."/>
            <person name="Kristensen J.M."/>
            <person name="Kirkegaard R.H."/>
            <person name="Michaelsen T.Y."/>
            <person name="Andersen M.H."/>
            <person name="Karst S.M."/>
            <person name="Dueholm M.S."/>
            <person name="Nielsen P.H."/>
            <person name="Albertsen M."/>
        </authorList>
    </citation>
    <scope>NUCLEOTIDE SEQUENCE [LARGE SCALE GENOMIC DNA]</scope>
    <source>
        <strain evidence="1">EsbW_18-Q3-R4-48_BATAC.463</strain>
    </source>
</reference>
<evidence type="ECO:0008006" key="3">
    <source>
        <dbReference type="Google" id="ProtNLM"/>
    </source>
</evidence>
<evidence type="ECO:0000313" key="2">
    <source>
        <dbReference type="Proteomes" id="UP000739411"/>
    </source>
</evidence>
<dbReference type="EMBL" id="JADJMS010000047">
    <property type="protein sequence ID" value="MBK7417210.1"/>
    <property type="molecule type" value="Genomic_DNA"/>
</dbReference>
<dbReference type="AlphaFoldDB" id="A0A935KD20"/>
<comment type="caution">
    <text evidence="1">The sequence shown here is derived from an EMBL/GenBank/DDBJ whole genome shotgun (WGS) entry which is preliminary data.</text>
</comment>
<protein>
    <recommendedName>
        <fullName evidence="3">Lipoprotein</fullName>
    </recommendedName>
</protein>
<dbReference type="Proteomes" id="UP000739411">
    <property type="component" value="Unassembled WGS sequence"/>
</dbReference>
<name>A0A935KD20_9RHOO</name>
<accession>A0A935KD20</accession>
<sequence length="234" mass="26190">MRWLVILLALMVAGCATKMGKDGKTESTVDIKYLAKSEVDRIADTNRAEVMEGLLLIADKLYKRNPKEWKKAGVDSREAALARLKNRFYRSLPELGGSREGPAASLAFTETYTGDRVAALMLGLFTMADAAFEHKEEYYILDALNEQKLFNCARNMEVAVWKLGNDRDSAGKLFLLSNELDPANRNLSFEREFGRLMGLLDFMAKIVADRNGRGLSRFTHAVATSIFLPISILK</sequence>
<dbReference type="PROSITE" id="PS51257">
    <property type="entry name" value="PROKAR_LIPOPROTEIN"/>
    <property type="match status" value="1"/>
</dbReference>
<evidence type="ECO:0000313" key="1">
    <source>
        <dbReference type="EMBL" id="MBK7417210.1"/>
    </source>
</evidence>
<gene>
    <name evidence="1" type="ORF">IPJ38_20965</name>
</gene>